<dbReference type="GO" id="GO:0006310">
    <property type="term" value="P:DNA recombination"/>
    <property type="evidence" value="ECO:0007669"/>
    <property type="project" value="UniProtKB-UniRule"/>
</dbReference>
<dbReference type="EMBL" id="MHIF01000051">
    <property type="protein sequence ID" value="OGY46966.1"/>
    <property type="molecule type" value="Genomic_DNA"/>
</dbReference>
<dbReference type="PANTHER" id="PTHR33991">
    <property type="entry name" value="DNA REPAIR PROTEIN RECO"/>
    <property type="match status" value="1"/>
</dbReference>
<keyword evidence="3 4" id="KW-0234">DNA repair</keyword>
<dbReference type="NCBIfam" id="TIGR00613">
    <property type="entry name" value="reco"/>
    <property type="match status" value="1"/>
</dbReference>
<dbReference type="SUPFAM" id="SSF57863">
    <property type="entry name" value="ArfGap/RecO-like zinc finger"/>
    <property type="match status" value="1"/>
</dbReference>
<evidence type="ECO:0000313" key="7">
    <source>
        <dbReference type="Proteomes" id="UP000178432"/>
    </source>
</evidence>
<feature type="domain" description="DNA replication/recombination mediator RecO N-terminal" evidence="5">
    <location>
        <begin position="1"/>
        <end position="79"/>
    </location>
</feature>
<dbReference type="InterPro" id="IPR003717">
    <property type="entry name" value="RecO"/>
</dbReference>
<gene>
    <name evidence="4" type="primary">recO</name>
    <name evidence="6" type="ORF">A2663_01335</name>
</gene>
<dbReference type="Proteomes" id="UP000178432">
    <property type="component" value="Unassembled WGS sequence"/>
</dbReference>
<evidence type="ECO:0000256" key="1">
    <source>
        <dbReference type="ARBA" id="ARBA00022763"/>
    </source>
</evidence>
<dbReference type="HAMAP" id="MF_00201">
    <property type="entry name" value="RecO"/>
    <property type="match status" value="1"/>
</dbReference>
<dbReference type="InterPro" id="IPR022572">
    <property type="entry name" value="DNA_rep/recomb_RecO_N"/>
</dbReference>
<keyword evidence="1 4" id="KW-0227">DNA damage</keyword>
<evidence type="ECO:0000313" key="6">
    <source>
        <dbReference type="EMBL" id="OGY46966.1"/>
    </source>
</evidence>
<dbReference type="PANTHER" id="PTHR33991:SF1">
    <property type="entry name" value="DNA REPAIR PROTEIN RECO"/>
    <property type="match status" value="1"/>
</dbReference>
<dbReference type="AlphaFoldDB" id="A0A1G1Y560"/>
<reference evidence="6 7" key="1">
    <citation type="journal article" date="2016" name="Nat. Commun.">
        <title>Thousands of microbial genomes shed light on interconnected biogeochemical processes in an aquifer system.</title>
        <authorList>
            <person name="Anantharaman K."/>
            <person name="Brown C.T."/>
            <person name="Hug L.A."/>
            <person name="Sharon I."/>
            <person name="Castelle C.J."/>
            <person name="Probst A.J."/>
            <person name="Thomas B.C."/>
            <person name="Singh A."/>
            <person name="Wilkins M.J."/>
            <person name="Karaoz U."/>
            <person name="Brodie E.L."/>
            <person name="Williams K.H."/>
            <person name="Hubbard S.S."/>
            <person name="Banfield J.F."/>
        </authorList>
    </citation>
    <scope>NUCLEOTIDE SEQUENCE [LARGE SCALE GENOMIC DNA]</scope>
</reference>
<dbReference type="GO" id="GO:0006302">
    <property type="term" value="P:double-strand break repair"/>
    <property type="evidence" value="ECO:0007669"/>
    <property type="project" value="TreeGrafter"/>
</dbReference>
<evidence type="ECO:0000259" key="5">
    <source>
        <dbReference type="Pfam" id="PF11967"/>
    </source>
</evidence>
<sequence length="187" mass="20779">MSTYQTPGLILKITDRGEADQLFSIFTLKVGKVCALGRGTKKIKSKLNGQLQIFAVLDLMVASGKNYDHLAAAEITKNFSGLKNDLRKIVLAAFGLEAVDKLTKLGQPEPEIYLLLEKYLAFINQSKLETKSFLAVKQRFIIRLLEISGLAPGPDIAADQKRLDNFLNQHLDFPLNVDKFLVKMKAG</sequence>
<dbReference type="GO" id="GO:0043590">
    <property type="term" value="C:bacterial nucleoid"/>
    <property type="evidence" value="ECO:0007669"/>
    <property type="project" value="TreeGrafter"/>
</dbReference>
<evidence type="ECO:0000256" key="2">
    <source>
        <dbReference type="ARBA" id="ARBA00023172"/>
    </source>
</evidence>
<comment type="similarity">
    <text evidence="4">Belongs to the RecO family.</text>
</comment>
<dbReference type="InterPro" id="IPR037278">
    <property type="entry name" value="ARFGAP/RecO"/>
</dbReference>
<dbReference type="Pfam" id="PF02565">
    <property type="entry name" value="RecO_C"/>
    <property type="match status" value="1"/>
</dbReference>
<keyword evidence="2 4" id="KW-0233">DNA recombination</keyword>
<organism evidence="6 7">
    <name type="scientific">Candidatus Buchananbacteria bacterium RIFCSPHIGHO2_01_FULL_46_12</name>
    <dbReference type="NCBI Taxonomy" id="1797536"/>
    <lineage>
        <taxon>Bacteria</taxon>
        <taxon>Candidatus Buchananiibacteriota</taxon>
    </lineage>
</organism>
<dbReference type="Pfam" id="PF11967">
    <property type="entry name" value="RecO_N"/>
    <property type="match status" value="1"/>
</dbReference>
<evidence type="ECO:0000256" key="3">
    <source>
        <dbReference type="ARBA" id="ARBA00023204"/>
    </source>
</evidence>
<proteinExistence type="inferred from homology"/>
<name>A0A1G1Y560_9BACT</name>
<comment type="caution">
    <text evidence="6">The sequence shown here is derived from an EMBL/GenBank/DDBJ whole genome shotgun (WGS) entry which is preliminary data.</text>
</comment>
<dbReference type="Gene3D" id="2.40.50.140">
    <property type="entry name" value="Nucleic acid-binding proteins"/>
    <property type="match status" value="1"/>
</dbReference>
<dbReference type="SUPFAM" id="SSF50249">
    <property type="entry name" value="Nucleic acid-binding proteins"/>
    <property type="match status" value="1"/>
</dbReference>
<evidence type="ECO:0000256" key="4">
    <source>
        <dbReference type="HAMAP-Rule" id="MF_00201"/>
    </source>
</evidence>
<dbReference type="InterPro" id="IPR012340">
    <property type="entry name" value="NA-bd_OB-fold"/>
</dbReference>
<accession>A0A1G1Y560</accession>
<protein>
    <recommendedName>
        <fullName evidence="4">DNA repair protein RecO</fullName>
    </recommendedName>
    <alternativeName>
        <fullName evidence="4">Recombination protein O</fullName>
    </alternativeName>
</protein>
<comment type="function">
    <text evidence="4">Involved in DNA repair and RecF pathway recombination.</text>
</comment>